<evidence type="ECO:0000313" key="1">
    <source>
        <dbReference type="EMBL" id="CQD25091.1"/>
    </source>
</evidence>
<dbReference type="EMBL" id="CTEF01000009">
    <property type="protein sequence ID" value="CQD25091.1"/>
    <property type="molecule type" value="Genomic_DNA"/>
</dbReference>
<name>A0A0U1DYG2_9MYCO</name>
<sequence length="54" mass="5520">MTNGRVWWPAVVFGCDLVDLAGEVFVSVEEVSVDAGAGNDCTSGDGASFALQVA</sequence>
<dbReference type="AlphaFoldDB" id="A0A0U1DYG2"/>
<gene>
    <name evidence="1" type="ORF">BN970_06889</name>
</gene>
<dbReference type="GeneID" id="44300528"/>
<proteinExistence type="predicted"/>
<evidence type="ECO:0000313" key="2">
    <source>
        <dbReference type="Proteomes" id="UP000182227"/>
    </source>
</evidence>
<dbReference type="Proteomes" id="UP000182227">
    <property type="component" value="Unassembled WGS sequence"/>
</dbReference>
<accession>A0A0U1DYG2</accession>
<reference evidence="1 2" key="1">
    <citation type="submission" date="2015-03" db="EMBL/GenBank/DDBJ databases">
        <authorList>
            <person name="Murphy D."/>
        </authorList>
    </citation>
    <scope>NUCLEOTIDE SEQUENCE [LARGE SCALE GENOMIC DNA]</scope>
    <source>
        <strain evidence="1 2">D16</strain>
    </source>
</reference>
<dbReference type="RefSeq" id="WP_165763148.1">
    <property type="nucleotide sequence ID" value="NZ_LQOP01000029.1"/>
</dbReference>
<organism evidence="1 2">
    <name type="scientific">Mycolicibacterium conceptionense</name>
    <dbReference type="NCBI Taxonomy" id="451644"/>
    <lineage>
        <taxon>Bacteria</taxon>
        <taxon>Bacillati</taxon>
        <taxon>Actinomycetota</taxon>
        <taxon>Actinomycetes</taxon>
        <taxon>Mycobacteriales</taxon>
        <taxon>Mycobacteriaceae</taxon>
        <taxon>Mycolicibacterium</taxon>
    </lineage>
</organism>
<protein>
    <submittedName>
        <fullName evidence="1">Uncharacterized protein</fullName>
    </submittedName>
</protein>